<evidence type="ECO:0000256" key="1">
    <source>
        <dbReference type="ARBA" id="ARBA00010759"/>
    </source>
</evidence>
<organism evidence="8 9">
    <name type="scientific">Bremia lactucae</name>
    <name type="common">Lettuce downy mildew</name>
    <dbReference type="NCBI Taxonomy" id="4779"/>
    <lineage>
        <taxon>Eukaryota</taxon>
        <taxon>Sar</taxon>
        <taxon>Stramenopiles</taxon>
        <taxon>Oomycota</taxon>
        <taxon>Peronosporomycetes</taxon>
        <taxon>Peronosporales</taxon>
        <taxon>Peronosporaceae</taxon>
        <taxon>Bremia</taxon>
    </lineage>
</organism>
<dbReference type="PANTHER" id="PTHR10458:SF2">
    <property type="entry name" value="PEPTIDE DEFORMYLASE, MITOCHONDRIAL"/>
    <property type="match status" value="1"/>
</dbReference>
<dbReference type="GO" id="GO:0042586">
    <property type="term" value="F:peptide deformylase activity"/>
    <property type="evidence" value="ECO:0007669"/>
    <property type="project" value="UniProtKB-EC"/>
</dbReference>
<sequence>MTLVFLGNSALRRVSKSVADLRASAVRRVFEELEKEVRQEAGVGIAAPQLAHNLRLFLMIQNMPEDDADLDNLEYQEVVNPKIVKMSKATTRDFEGCLSVPGYQGIVKRAEVIQVQYENNQGRKVEETLKDFPARIFQHELDHLNGVMYLDRMEAGSLMHNEEFEAMEWTDLQKLLLQGPPTIPPLMTPTYTTPNGKKRP</sequence>
<keyword evidence="3 7" id="KW-0479">Metal-binding</keyword>
<comment type="catalytic activity">
    <reaction evidence="7">
        <text>N-terminal N-formyl-L-methionyl-[peptide] + H2O = N-terminal L-methionyl-[peptide] + formate</text>
        <dbReference type="Rhea" id="RHEA:24420"/>
        <dbReference type="Rhea" id="RHEA-COMP:10639"/>
        <dbReference type="Rhea" id="RHEA-COMP:10640"/>
        <dbReference type="ChEBI" id="CHEBI:15377"/>
        <dbReference type="ChEBI" id="CHEBI:15740"/>
        <dbReference type="ChEBI" id="CHEBI:49298"/>
        <dbReference type="ChEBI" id="CHEBI:64731"/>
        <dbReference type="EC" id="3.5.1.88"/>
    </reaction>
</comment>
<keyword evidence="4 7" id="KW-0378">Hydrolase</keyword>
<proteinExistence type="inferred from homology"/>
<dbReference type="RefSeq" id="XP_067817626.1">
    <property type="nucleotide sequence ID" value="XM_067962450.1"/>
</dbReference>
<evidence type="ECO:0000313" key="8">
    <source>
        <dbReference type="EMBL" id="TDH68127.1"/>
    </source>
</evidence>
<dbReference type="AlphaFoldDB" id="A0A976FJV6"/>
<dbReference type="NCBIfam" id="TIGR00079">
    <property type="entry name" value="pept_deformyl"/>
    <property type="match status" value="1"/>
</dbReference>
<dbReference type="PRINTS" id="PR01576">
    <property type="entry name" value="PDEFORMYLASE"/>
</dbReference>
<evidence type="ECO:0000256" key="3">
    <source>
        <dbReference type="ARBA" id="ARBA00022723"/>
    </source>
</evidence>
<evidence type="ECO:0000313" key="9">
    <source>
        <dbReference type="Proteomes" id="UP000294530"/>
    </source>
</evidence>
<dbReference type="KEGG" id="blac:94348121"/>
<evidence type="ECO:0000256" key="2">
    <source>
        <dbReference type="ARBA" id="ARBA00012175"/>
    </source>
</evidence>
<dbReference type="SUPFAM" id="SSF56420">
    <property type="entry name" value="Peptide deformylase"/>
    <property type="match status" value="1"/>
</dbReference>
<keyword evidence="5 7" id="KW-0648">Protein biosynthesis</keyword>
<comment type="function">
    <text evidence="6 7">Removes the formyl group from the N-terminal Met of newly synthesized proteins.</text>
</comment>
<dbReference type="Pfam" id="PF01327">
    <property type="entry name" value="Pep_deformylase"/>
    <property type="match status" value="1"/>
</dbReference>
<keyword evidence="9" id="KW-1185">Reference proteome</keyword>
<comment type="caution">
    <text evidence="8">The sequence shown here is derived from an EMBL/GenBank/DDBJ whole genome shotgun (WGS) entry which is preliminary data.</text>
</comment>
<dbReference type="Gene3D" id="3.90.45.10">
    <property type="entry name" value="Peptide deformylase"/>
    <property type="match status" value="1"/>
</dbReference>
<accession>A0A976FJV6</accession>
<evidence type="ECO:0000256" key="6">
    <source>
        <dbReference type="ARBA" id="ARBA00037114"/>
    </source>
</evidence>
<dbReference type="GeneID" id="94348121"/>
<evidence type="ECO:0000256" key="5">
    <source>
        <dbReference type="ARBA" id="ARBA00022917"/>
    </source>
</evidence>
<evidence type="ECO:0000256" key="7">
    <source>
        <dbReference type="RuleBase" id="RU362111"/>
    </source>
</evidence>
<dbReference type="GO" id="GO:0046872">
    <property type="term" value="F:metal ion binding"/>
    <property type="evidence" value="ECO:0007669"/>
    <property type="project" value="UniProtKB-KW"/>
</dbReference>
<dbReference type="Proteomes" id="UP000294530">
    <property type="component" value="Unassembled WGS sequence"/>
</dbReference>
<dbReference type="InterPro" id="IPR036821">
    <property type="entry name" value="Peptide_deformylase_sf"/>
</dbReference>
<dbReference type="GO" id="GO:0006412">
    <property type="term" value="P:translation"/>
    <property type="evidence" value="ECO:0007669"/>
    <property type="project" value="UniProtKB-KW"/>
</dbReference>
<dbReference type="InterPro" id="IPR023635">
    <property type="entry name" value="Peptide_deformylase"/>
</dbReference>
<dbReference type="CDD" id="cd00487">
    <property type="entry name" value="Pep_deformylase"/>
    <property type="match status" value="1"/>
</dbReference>
<name>A0A976FJV6_BRELC</name>
<evidence type="ECO:0000256" key="4">
    <source>
        <dbReference type="ARBA" id="ARBA00022801"/>
    </source>
</evidence>
<dbReference type="GO" id="GO:0005739">
    <property type="term" value="C:mitochondrion"/>
    <property type="evidence" value="ECO:0007669"/>
    <property type="project" value="TreeGrafter"/>
</dbReference>
<reference evidence="8 9" key="1">
    <citation type="journal article" date="2021" name="Genome Biol.">
        <title>AFLAP: assembly-free linkage analysis pipeline using k-mers from genome sequencing data.</title>
        <authorList>
            <person name="Fletcher K."/>
            <person name="Zhang L."/>
            <person name="Gil J."/>
            <person name="Han R."/>
            <person name="Cavanaugh K."/>
            <person name="Michelmore R."/>
        </authorList>
    </citation>
    <scope>NUCLEOTIDE SEQUENCE [LARGE SCALE GENOMIC DNA]</scope>
    <source>
        <strain evidence="8 9">SF5</strain>
    </source>
</reference>
<dbReference type="EMBL" id="SHOA02000017">
    <property type="protein sequence ID" value="TDH68127.1"/>
    <property type="molecule type" value="Genomic_DNA"/>
</dbReference>
<dbReference type="HAMAP" id="MF_00163">
    <property type="entry name" value="Pep_deformylase"/>
    <property type="match status" value="1"/>
</dbReference>
<dbReference type="NCBIfam" id="NF001159">
    <property type="entry name" value="PRK00150.1-3"/>
    <property type="match status" value="1"/>
</dbReference>
<dbReference type="OrthoDB" id="276063at2759"/>
<dbReference type="PANTHER" id="PTHR10458">
    <property type="entry name" value="PEPTIDE DEFORMYLASE"/>
    <property type="match status" value="1"/>
</dbReference>
<gene>
    <name evidence="8" type="ORF">CCR75_004364</name>
</gene>
<protein>
    <recommendedName>
        <fullName evidence="2 7">Peptide deformylase</fullName>
        <ecNumber evidence="2 7">3.5.1.88</ecNumber>
    </recommendedName>
</protein>
<dbReference type="EC" id="3.5.1.88" evidence="2 7"/>
<comment type="similarity">
    <text evidence="1 7">Belongs to the polypeptide deformylase family.</text>
</comment>